<dbReference type="GO" id="GO:0008757">
    <property type="term" value="F:S-adenosylmethionine-dependent methyltransferase activity"/>
    <property type="evidence" value="ECO:0007669"/>
    <property type="project" value="InterPro"/>
</dbReference>
<dbReference type="RefSeq" id="XP_040673188.1">
    <property type="nucleotide sequence ID" value="XM_040807818.1"/>
</dbReference>
<accession>A0A1L9Q130</accession>
<gene>
    <name evidence="2" type="ORF">ASPVEDRAFT_142240</name>
</gene>
<dbReference type="AlphaFoldDB" id="A0A1L9Q130"/>
<evidence type="ECO:0000313" key="2">
    <source>
        <dbReference type="EMBL" id="OJJ07426.1"/>
    </source>
</evidence>
<evidence type="ECO:0000313" key="3">
    <source>
        <dbReference type="Proteomes" id="UP000184073"/>
    </source>
</evidence>
<dbReference type="Gene3D" id="3.40.50.150">
    <property type="entry name" value="Vaccinia Virus protein VP39"/>
    <property type="match status" value="1"/>
</dbReference>
<proteinExistence type="predicted"/>
<sequence length="276" mass="31081">MALNNSLLGPWEGFASDWDEGMENEGNDYFRFLELPILEKLVERPEGFRALDLATGNGLVARWLAKEAASVTATDGALSMLDRARARTDSSIYGGRIHYRCLDVTDQASWDSFIADNTDLNGGFDVITMNMALMDIQDLGPLSRSLKLLLKPNGCFVATLLHPLFFTSGATRQIMVHEDPETGQRVVNRSIVMTKYLNVPPARQLVFKEGLESPYMFHRPLNQLFAPFFQAGLTMDALEETNFDESFCDPLREHSSKNFTEFPKILGFRMRLPSNL</sequence>
<feature type="domain" description="Methyltransferase type 11" evidence="1">
    <location>
        <begin position="51"/>
        <end position="157"/>
    </location>
</feature>
<dbReference type="OrthoDB" id="6329284at2759"/>
<dbReference type="InterPro" id="IPR013216">
    <property type="entry name" value="Methyltransf_11"/>
</dbReference>
<protein>
    <recommendedName>
        <fullName evidence="1">Methyltransferase type 11 domain-containing protein</fullName>
    </recommendedName>
</protein>
<organism evidence="2 3">
    <name type="scientific">Aspergillus versicolor CBS 583.65</name>
    <dbReference type="NCBI Taxonomy" id="1036611"/>
    <lineage>
        <taxon>Eukaryota</taxon>
        <taxon>Fungi</taxon>
        <taxon>Dikarya</taxon>
        <taxon>Ascomycota</taxon>
        <taxon>Pezizomycotina</taxon>
        <taxon>Eurotiomycetes</taxon>
        <taxon>Eurotiomycetidae</taxon>
        <taxon>Eurotiales</taxon>
        <taxon>Aspergillaceae</taxon>
        <taxon>Aspergillus</taxon>
        <taxon>Aspergillus subgen. Nidulantes</taxon>
    </lineage>
</organism>
<dbReference type="InterPro" id="IPR029063">
    <property type="entry name" value="SAM-dependent_MTases_sf"/>
</dbReference>
<evidence type="ECO:0000259" key="1">
    <source>
        <dbReference type="Pfam" id="PF08241"/>
    </source>
</evidence>
<dbReference type="EMBL" id="KV878137">
    <property type="protein sequence ID" value="OJJ07426.1"/>
    <property type="molecule type" value="Genomic_DNA"/>
</dbReference>
<reference evidence="3" key="1">
    <citation type="journal article" date="2017" name="Genome Biol.">
        <title>Comparative genomics reveals high biological diversity and specific adaptations in the industrially and medically important fungal genus Aspergillus.</title>
        <authorList>
            <person name="de Vries R.P."/>
            <person name="Riley R."/>
            <person name="Wiebenga A."/>
            <person name="Aguilar-Osorio G."/>
            <person name="Amillis S."/>
            <person name="Uchima C.A."/>
            <person name="Anderluh G."/>
            <person name="Asadollahi M."/>
            <person name="Askin M."/>
            <person name="Barry K."/>
            <person name="Battaglia E."/>
            <person name="Bayram O."/>
            <person name="Benocci T."/>
            <person name="Braus-Stromeyer S.A."/>
            <person name="Caldana C."/>
            <person name="Canovas D."/>
            <person name="Cerqueira G.C."/>
            <person name="Chen F."/>
            <person name="Chen W."/>
            <person name="Choi C."/>
            <person name="Clum A."/>
            <person name="Dos Santos R.A."/>
            <person name="Damasio A.R."/>
            <person name="Diallinas G."/>
            <person name="Emri T."/>
            <person name="Fekete E."/>
            <person name="Flipphi M."/>
            <person name="Freyberg S."/>
            <person name="Gallo A."/>
            <person name="Gournas C."/>
            <person name="Habgood R."/>
            <person name="Hainaut M."/>
            <person name="Harispe M.L."/>
            <person name="Henrissat B."/>
            <person name="Hilden K.S."/>
            <person name="Hope R."/>
            <person name="Hossain A."/>
            <person name="Karabika E."/>
            <person name="Karaffa L."/>
            <person name="Karanyi Z."/>
            <person name="Krasevec N."/>
            <person name="Kuo A."/>
            <person name="Kusch H."/>
            <person name="LaButti K."/>
            <person name="Lagendijk E.L."/>
            <person name="Lapidus A."/>
            <person name="Levasseur A."/>
            <person name="Lindquist E."/>
            <person name="Lipzen A."/>
            <person name="Logrieco A.F."/>
            <person name="MacCabe A."/>
            <person name="Maekelae M.R."/>
            <person name="Malavazi I."/>
            <person name="Melin P."/>
            <person name="Meyer V."/>
            <person name="Mielnichuk N."/>
            <person name="Miskei M."/>
            <person name="Molnar A.P."/>
            <person name="Mule G."/>
            <person name="Ngan C.Y."/>
            <person name="Orejas M."/>
            <person name="Orosz E."/>
            <person name="Ouedraogo J.P."/>
            <person name="Overkamp K.M."/>
            <person name="Park H.-S."/>
            <person name="Perrone G."/>
            <person name="Piumi F."/>
            <person name="Punt P.J."/>
            <person name="Ram A.F."/>
            <person name="Ramon A."/>
            <person name="Rauscher S."/>
            <person name="Record E."/>
            <person name="Riano-Pachon D.M."/>
            <person name="Robert V."/>
            <person name="Roehrig J."/>
            <person name="Ruller R."/>
            <person name="Salamov A."/>
            <person name="Salih N.S."/>
            <person name="Samson R.A."/>
            <person name="Sandor E."/>
            <person name="Sanguinetti M."/>
            <person name="Schuetze T."/>
            <person name="Sepcic K."/>
            <person name="Shelest E."/>
            <person name="Sherlock G."/>
            <person name="Sophianopoulou V."/>
            <person name="Squina F.M."/>
            <person name="Sun H."/>
            <person name="Susca A."/>
            <person name="Todd R.B."/>
            <person name="Tsang A."/>
            <person name="Unkles S.E."/>
            <person name="van de Wiele N."/>
            <person name="van Rossen-Uffink D."/>
            <person name="Oliveira J.V."/>
            <person name="Vesth T.C."/>
            <person name="Visser J."/>
            <person name="Yu J.-H."/>
            <person name="Zhou M."/>
            <person name="Andersen M.R."/>
            <person name="Archer D.B."/>
            <person name="Baker S.E."/>
            <person name="Benoit I."/>
            <person name="Brakhage A.A."/>
            <person name="Braus G.H."/>
            <person name="Fischer R."/>
            <person name="Frisvad J.C."/>
            <person name="Goldman G.H."/>
            <person name="Houbraken J."/>
            <person name="Oakley B."/>
            <person name="Pocsi I."/>
            <person name="Scazzocchio C."/>
            <person name="Seiboth B."/>
            <person name="vanKuyk P.A."/>
            <person name="Wortman J."/>
            <person name="Dyer P.S."/>
            <person name="Grigoriev I.V."/>
        </authorList>
    </citation>
    <scope>NUCLEOTIDE SEQUENCE [LARGE SCALE GENOMIC DNA]</scope>
    <source>
        <strain evidence="3">CBS 583.65</strain>
    </source>
</reference>
<keyword evidence="3" id="KW-1185">Reference proteome</keyword>
<dbReference type="SUPFAM" id="SSF53335">
    <property type="entry name" value="S-adenosyl-L-methionine-dependent methyltransferases"/>
    <property type="match status" value="1"/>
</dbReference>
<name>A0A1L9Q130_ASPVE</name>
<dbReference type="Pfam" id="PF08241">
    <property type="entry name" value="Methyltransf_11"/>
    <property type="match status" value="1"/>
</dbReference>
<dbReference type="GeneID" id="63723329"/>
<dbReference type="VEuPathDB" id="FungiDB:ASPVEDRAFT_142240"/>
<dbReference type="Proteomes" id="UP000184073">
    <property type="component" value="Unassembled WGS sequence"/>
</dbReference>